<dbReference type="OrthoDB" id="7668193at2759"/>
<accession>A0A9P3G673</accession>
<dbReference type="PANTHER" id="PTHR19854">
    <property type="entry name" value="TRANSDUCIN BETA-LIKE 3"/>
    <property type="match status" value="1"/>
</dbReference>
<dbReference type="PANTHER" id="PTHR19854:SF1">
    <property type="entry name" value="GUANINE NUCLEOTIDE-BINDING PROTEIN SUBUNIT BETA-LIKE PROTEIN 1"/>
    <property type="match status" value="1"/>
</dbReference>
<keyword evidence="2" id="KW-0677">Repeat</keyword>
<dbReference type="InterPro" id="IPR036322">
    <property type="entry name" value="WD40_repeat_dom_sf"/>
</dbReference>
<dbReference type="Gene3D" id="2.130.10.10">
    <property type="entry name" value="YVTN repeat-like/Quinoprotein amine dehydrogenase"/>
    <property type="match status" value="2"/>
</dbReference>
<dbReference type="EMBL" id="BPQB01000010">
    <property type="protein sequence ID" value="GJE88604.1"/>
    <property type="molecule type" value="Genomic_DNA"/>
</dbReference>
<protein>
    <recommendedName>
        <fullName evidence="4">ASTRA-associated protein 1</fullName>
    </recommendedName>
</protein>
<evidence type="ECO:0000313" key="6">
    <source>
        <dbReference type="Proteomes" id="UP000703269"/>
    </source>
</evidence>
<dbReference type="Pfam" id="PF00400">
    <property type="entry name" value="WD40"/>
    <property type="match status" value="1"/>
</dbReference>
<proteinExistence type="inferred from homology"/>
<evidence type="ECO:0000313" key="5">
    <source>
        <dbReference type="EMBL" id="GJE88604.1"/>
    </source>
</evidence>
<comment type="similarity">
    <text evidence="3">Belongs to the WD repeat ASA1 family.</text>
</comment>
<evidence type="ECO:0000256" key="2">
    <source>
        <dbReference type="ARBA" id="ARBA00022737"/>
    </source>
</evidence>
<dbReference type="Proteomes" id="UP000703269">
    <property type="component" value="Unassembled WGS sequence"/>
</dbReference>
<dbReference type="SUPFAM" id="SSF50978">
    <property type="entry name" value="WD40 repeat-like"/>
    <property type="match status" value="1"/>
</dbReference>
<dbReference type="InterPro" id="IPR015943">
    <property type="entry name" value="WD40/YVTN_repeat-like_dom_sf"/>
</dbReference>
<dbReference type="AlphaFoldDB" id="A0A9P3G673"/>
<keyword evidence="6" id="KW-1185">Reference proteome</keyword>
<sequence>MPSHPPPPPSAPTYLIRTHIAAVNALHISPDNERLYSGDAEGNVIVTSTRTLRPLANWRAHTDSVLSLEEWGNSIITHGRDNKLHVWQVPLDPARNVGGSATTPGLSKPELRYSMDVNALNYCRFSLLPLPEKTEAGEPMALLAVPNLIESAFADVWELPSQKRLHAAIGKDRPKQPTNSDGRDPINPIGIIMSMHLFYGPPSDESSSRQLRLLCGYENGSVTLRGYRHNDRLRPSVEGIDWDTLWSVKLHVESVMAMTVNQTNTLALSVSADHIVGRYDLSAAAGGADPERARAACTIHRTKNAGNGAVSIRDDGRVCAVGGWDGKVRLYATRTLKPLGTLDYHKKSCQAVAFARYQHEQAGAADDGDDGDDEAFEEAERAARRRWLAVGSQDNRVSVWSLISFEKT</sequence>
<reference evidence="5 6" key="1">
    <citation type="submission" date="2021-08" db="EMBL/GenBank/DDBJ databases">
        <title>Draft Genome Sequence of Phanerochaete sordida strain YK-624.</title>
        <authorList>
            <person name="Mori T."/>
            <person name="Dohra H."/>
            <person name="Suzuki T."/>
            <person name="Kawagishi H."/>
            <person name="Hirai H."/>
        </authorList>
    </citation>
    <scope>NUCLEOTIDE SEQUENCE [LARGE SCALE GENOMIC DNA]</scope>
    <source>
        <strain evidence="5 6">YK-624</strain>
    </source>
</reference>
<gene>
    <name evidence="5" type="ORF">PsYK624_046870</name>
</gene>
<dbReference type="SMART" id="SM00320">
    <property type="entry name" value="WD40"/>
    <property type="match status" value="5"/>
</dbReference>
<comment type="caution">
    <text evidence="5">The sequence shown here is derived from an EMBL/GenBank/DDBJ whole genome shotgun (WGS) entry which is preliminary data.</text>
</comment>
<keyword evidence="1" id="KW-0853">WD repeat</keyword>
<evidence type="ECO:0000256" key="1">
    <source>
        <dbReference type="ARBA" id="ARBA00022574"/>
    </source>
</evidence>
<organism evidence="5 6">
    <name type="scientific">Phanerochaete sordida</name>
    <dbReference type="NCBI Taxonomy" id="48140"/>
    <lineage>
        <taxon>Eukaryota</taxon>
        <taxon>Fungi</taxon>
        <taxon>Dikarya</taxon>
        <taxon>Basidiomycota</taxon>
        <taxon>Agaricomycotina</taxon>
        <taxon>Agaricomycetes</taxon>
        <taxon>Polyporales</taxon>
        <taxon>Phanerochaetaceae</taxon>
        <taxon>Phanerochaete</taxon>
    </lineage>
</organism>
<evidence type="ECO:0000256" key="4">
    <source>
        <dbReference type="ARBA" id="ARBA00040563"/>
    </source>
</evidence>
<dbReference type="InterPro" id="IPR001680">
    <property type="entry name" value="WD40_rpt"/>
</dbReference>
<name>A0A9P3G673_9APHY</name>
<evidence type="ECO:0000256" key="3">
    <source>
        <dbReference type="ARBA" id="ARBA00037931"/>
    </source>
</evidence>